<evidence type="ECO:0000313" key="2">
    <source>
        <dbReference type="Proteomes" id="UP000600877"/>
    </source>
</evidence>
<proteinExistence type="predicted"/>
<dbReference type="EMBL" id="BMYW01000013">
    <property type="protein sequence ID" value="GGX99932.1"/>
    <property type="molecule type" value="Genomic_DNA"/>
</dbReference>
<comment type="caution">
    <text evidence="1">The sequence shown here is derived from an EMBL/GenBank/DDBJ whole genome shotgun (WGS) entry which is preliminary data.</text>
</comment>
<name>A0ABQ2Z2N9_9NEIS</name>
<reference evidence="2" key="1">
    <citation type="journal article" date="2019" name="Int. J. Syst. Evol. Microbiol.">
        <title>The Global Catalogue of Microorganisms (GCM) 10K type strain sequencing project: providing services to taxonomists for standard genome sequencing and annotation.</title>
        <authorList>
            <consortium name="The Broad Institute Genomics Platform"/>
            <consortium name="The Broad Institute Genome Sequencing Center for Infectious Disease"/>
            <person name="Wu L."/>
            <person name="Ma J."/>
        </authorList>
    </citation>
    <scope>NUCLEOTIDE SEQUENCE [LARGE SCALE GENOMIC DNA]</scope>
    <source>
        <strain evidence="2">KCTC 32041</strain>
    </source>
</reference>
<organism evidence="1 2">
    <name type="scientific">Vogesella alkaliphila</name>
    <dbReference type="NCBI Taxonomy" id="1193621"/>
    <lineage>
        <taxon>Bacteria</taxon>
        <taxon>Pseudomonadati</taxon>
        <taxon>Pseudomonadota</taxon>
        <taxon>Betaproteobacteria</taxon>
        <taxon>Neisseriales</taxon>
        <taxon>Chromobacteriaceae</taxon>
        <taxon>Vogesella</taxon>
    </lineage>
</organism>
<protein>
    <submittedName>
        <fullName evidence="1">Uncharacterized protein</fullName>
    </submittedName>
</protein>
<sequence length="116" mass="11996">MTTTTFPQNGQAATGLPFDSALRGAAPAFHDGQDLALELLTYVATVQTLPDYSELQRQNMGRAALCGFLLPLLPLMAEALELFADDARAGLLAGLIEDVAHGAALALDQAKGGGGL</sequence>
<evidence type="ECO:0000313" key="1">
    <source>
        <dbReference type="EMBL" id="GGX99932.1"/>
    </source>
</evidence>
<keyword evidence="2" id="KW-1185">Reference proteome</keyword>
<accession>A0ABQ2Z2N9</accession>
<gene>
    <name evidence="1" type="ORF">GCM10011290_29930</name>
</gene>
<dbReference type="RefSeq" id="WP_189375402.1">
    <property type="nucleotide sequence ID" value="NZ_BMYW01000013.1"/>
</dbReference>
<dbReference type="Proteomes" id="UP000600877">
    <property type="component" value="Unassembled WGS sequence"/>
</dbReference>